<dbReference type="Pfam" id="PF02458">
    <property type="entry name" value="Transferase"/>
    <property type="match status" value="1"/>
</dbReference>
<dbReference type="GO" id="GO:0005881">
    <property type="term" value="C:cytoplasmic microtubule"/>
    <property type="evidence" value="ECO:0007669"/>
    <property type="project" value="TreeGrafter"/>
</dbReference>
<dbReference type="InterPro" id="IPR023213">
    <property type="entry name" value="CAT-like_dom_sf"/>
</dbReference>
<feature type="domain" description="TOG" evidence="7">
    <location>
        <begin position="284"/>
        <end position="515"/>
    </location>
</feature>
<comment type="subcellular location">
    <subcellularLocation>
        <location evidence="1">Cytoplasm</location>
        <location evidence="1">Cytoskeleton</location>
    </subcellularLocation>
</comment>
<feature type="domain" description="TOG" evidence="7">
    <location>
        <begin position="786"/>
        <end position="1032"/>
    </location>
</feature>
<dbReference type="Gene3D" id="1.25.10.10">
    <property type="entry name" value="Leucine-rich Repeat Variant"/>
    <property type="match status" value="4"/>
</dbReference>
<dbReference type="GO" id="GO:0000278">
    <property type="term" value="P:mitotic cell cycle"/>
    <property type="evidence" value="ECO:0007669"/>
    <property type="project" value="UniProtKB-ARBA"/>
</dbReference>
<sequence>MEAALEAARAKDTKERLAGVERLHEALDAAARQRGLTAGEVTALVDTCMDLIRDANFRVAQGGLQALSAAAVVAGDHFKIHLNALVPAAVERLGDGKQPVREAARQLLITLMEVSSPTIIVERAGSYAWTHKSWRVREEFVRTVATAVGLFASTELPLQRVLLSPVLQLMNDSNQSVRDAAIYCIEEMYTHMGSQFHEELQRHNLPPYMLREINSRLERIEPKVPTSDGNIMQYKAVESRSVSVNPKRGSPRTKSTPRESTLFGGDTDITEKPVEPVRVHSEKELLREFEKIAATLVPEKDWSVRIAAMQRIEALVYGGAIDYPSFLMLLKQLVPPLSTQLSDRRSSIVKQACHLLNVLSKELLGDFEPCAELFIPMLFKLVVITVLVIAESADTCIKTILRNCKISRILPRIADTAKNDRSAVLRARCCEYALLILEYWADAPEIQRSADLYEDLIKCCVADAMSEVRATARSCYRLFAKTWPERSRRLFMSFDPAIQRTINDEDGGVHKRYASPSLRERVVQPSRSLSHASGTSVLGYGTSAIVAMDKTAAISSDSSFSSNTLRLSQSKTVGRSSERSLESVLNSSKEKVSAIESLLKGVSISDRQNISATRSTSLDLGVDPPSSRDPPVPLAATASNHLSLQNSALLDSSVPSTINASARNGGSRLLESMTTQLGTRERSRSPYLGNISSESMTSLSLPFPRRSLERPQEGGRMDEGSDIRSTRRFPQTQNYVDMPYRDAIHRDSHNNHVPNFQRPLLRKQVMSRASASIRHSFDDSQVQSGDVSGYTDALASLSDALSEGLSPSSDWVVRVSAFEFIRNLLQQGQRGIQEITQNFEKVMKLFFRHLDDPHHKVAQAAFSTLAELIPACKKPFESYVERILPYVFSRLIDPKELVKKPCSSTLDVVGRTYAIDMLLPALVRSLDEQRSPKAKLAVLEFANKSFSKYTVDSEGYSNSGFLKLWLSKLAPLVHEKNAKLKEASISGIISVYSHFDSTAVLNFILNLSVEEQNLLRRALKQYTPRIEVDLVNYLQSKKDRPRPKSYDQADYGTSSEDGYALASKKSYPFGRYSSSSLDAEGGKWMNSVQESTPRNAPMARTTSDMSIDHTSQSIELDTGSEVLLTRSRESKNNTISLVETARSWPNYPEKTDAPLDDETAISTPRLDLSHRAASDGHNAVGSTAEENVQEGDIAVKLSSIKTTLHADNELSIPQLLHQISNGTEVSSLEKREALQQLVKASVDNDISIWAKYFNQILTAVLEVLDDSDSSTREIALSLVAEMLNNQSGAMEESIEIVLEKLLHVTKDMVAKISNEANQCLNVLLAKYDPFRCLAVVVPLLVSDDEKTLVVCINSLTKLVGRLSEEELMNQLPTFLPALFDAFSNQSPDVRKTVVFCLVDIYIMLGKAFVPYLEGLNSTQLRLVTIYANRISQARKTYVSHFGVRACELVKLAPANGDRSMAASSSLAFTARRGDPELVAPAGPTPRGLRRLSDIDDQGSFRFYRSVIYFYRRSGGGRRVVGDPARVIRDALAAALVHYYPIAGRIRELPGGKLVVDCTGEGVSFVEADADVSLEEFGDSLCPPIPCAGELLTLPESNSAVVTDRPLLYVQVTRLRCGGFVFGTQICHNLVDASPLHEVDLGWGRPLFGGPATTKLATFHLPARGGGITVPMCLPPRSMERFAGAVRAGLAAGVPRAAEEAALSKIDQTIFTARSDSPPLLYTRAG</sequence>
<evidence type="ECO:0000313" key="8">
    <source>
        <dbReference type="EnsemblPlants" id="ORUFI04G19580.1"/>
    </source>
</evidence>
<dbReference type="FunFam" id="1.25.10.10:FF:000580">
    <property type="entry name" value="Protein peg1"/>
    <property type="match status" value="1"/>
</dbReference>
<dbReference type="GO" id="GO:0005819">
    <property type="term" value="C:spindle"/>
    <property type="evidence" value="ECO:0007669"/>
    <property type="project" value="UniProtKB-ARBA"/>
</dbReference>
<proteinExistence type="predicted"/>
<evidence type="ECO:0000256" key="5">
    <source>
        <dbReference type="PROSITE-ProRule" id="PRU00103"/>
    </source>
</evidence>
<dbReference type="PROSITE" id="PS50077">
    <property type="entry name" value="HEAT_REPEAT"/>
    <property type="match status" value="2"/>
</dbReference>
<dbReference type="Pfam" id="PF12348">
    <property type="entry name" value="CLASP_N"/>
    <property type="match status" value="1"/>
</dbReference>
<evidence type="ECO:0000313" key="9">
    <source>
        <dbReference type="Proteomes" id="UP000008022"/>
    </source>
</evidence>
<dbReference type="Pfam" id="PF21041">
    <property type="entry name" value="XMAP215_CLASP_TOG"/>
    <property type="match status" value="1"/>
</dbReference>
<evidence type="ECO:0000259" key="7">
    <source>
        <dbReference type="SMART" id="SM01349"/>
    </source>
</evidence>
<reference evidence="9" key="1">
    <citation type="submission" date="2013-06" db="EMBL/GenBank/DDBJ databases">
        <authorList>
            <person name="Zhao Q."/>
        </authorList>
    </citation>
    <scope>NUCLEOTIDE SEQUENCE</scope>
    <source>
        <strain evidence="9">cv. W1943</strain>
    </source>
</reference>
<keyword evidence="4" id="KW-0206">Cytoskeleton</keyword>
<dbReference type="InterPro" id="IPR016024">
    <property type="entry name" value="ARM-type_fold"/>
</dbReference>
<feature type="region of interest" description="Disordered" evidence="6">
    <location>
        <begin position="615"/>
        <end position="635"/>
    </location>
</feature>
<dbReference type="OMA" id="KMRHNWL"/>
<feature type="compositionally biased region" description="Basic and acidic residues" evidence="6">
    <location>
        <begin position="1038"/>
        <end position="1047"/>
    </location>
</feature>
<dbReference type="PANTHER" id="PTHR21567:SF9">
    <property type="entry name" value="CLIP-ASSOCIATING PROTEIN"/>
    <property type="match status" value="1"/>
</dbReference>
<evidence type="ECO:0000256" key="1">
    <source>
        <dbReference type="ARBA" id="ARBA00004245"/>
    </source>
</evidence>
<evidence type="ECO:0000256" key="6">
    <source>
        <dbReference type="SAM" id="MobiDB-lite"/>
    </source>
</evidence>
<feature type="region of interest" description="Disordered" evidence="6">
    <location>
        <begin position="240"/>
        <end position="267"/>
    </location>
</feature>
<feature type="region of interest" description="Disordered" evidence="6">
    <location>
        <begin position="565"/>
        <end position="586"/>
    </location>
</feature>
<keyword evidence="2" id="KW-0963">Cytoplasm</keyword>
<evidence type="ECO:0000256" key="2">
    <source>
        <dbReference type="ARBA" id="ARBA00022490"/>
    </source>
</evidence>
<feature type="domain" description="TOG" evidence="7">
    <location>
        <begin position="2"/>
        <end position="226"/>
    </location>
</feature>
<dbReference type="Proteomes" id="UP000008022">
    <property type="component" value="Unassembled WGS sequence"/>
</dbReference>
<dbReference type="InterPro" id="IPR024395">
    <property type="entry name" value="CLASP_N_dom"/>
</dbReference>
<keyword evidence="3" id="KW-0677">Repeat</keyword>
<dbReference type="GO" id="GO:0031110">
    <property type="term" value="P:regulation of microtubule polymerization or depolymerization"/>
    <property type="evidence" value="ECO:0007669"/>
    <property type="project" value="UniProtKB-ARBA"/>
</dbReference>
<feature type="repeat" description="HEAT" evidence="5">
    <location>
        <begin position="85"/>
        <end position="123"/>
    </location>
</feature>
<dbReference type="STRING" id="4529.A0A0E0PBC4"/>
<accession>A0A0E0PBC4</accession>
<protein>
    <recommendedName>
        <fullName evidence="7">TOG domain-containing protein</fullName>
    </recommendedName>
</protein>
<dbReference type="eggNOG" id="KOG2956">
    <property type="taxonomic scope" value="Eukaryota"/>
</dbReference>
<evidence type="ECO:0000256" key="4">
    <source>
        <dbReference type="ARBA" id="ARBA00023212"/>
    </source>
</evidence>
<evidence type="ECO:0000256" key="3">
    <source>
        <dbReference type="ARBA" id="ARBA00022737"/>
    </source>
</evidence>
<feature type="region of interest" description="Disordered" evidence="6">
    <location>
        <begin position="1076"/>
        <end position="1111"/>
    </location>
</feature>
<feature type="region of interest" description="Disordered" evidence="6">
    <location>
        <begin position="1038"/>
        <end position="1057"/>
    </location>
</feature>
<dbReference type="Gramene" id="ORUFI04G19580.1">
    <property type="protein sequence ID" value="ORUFI04G19580.1"/>
    <property type="gene ID" value="ORUFI04G19580"/>
</dbReference>
<feature type="repeat" description="HEAT" evidence="5">
    <location>
        <begin position="162"/>
        <end position="200"/>
    </location>
</feature>
<dbReference type="SMART" id="SM01349">
    <property type="entry name" value="TOG"/>
    <property type="match status" value="4"/>
</dbReference>
<dbReference type="SUPFAM" id="SSF48371">
    <property type="entry name" value="ARM repeat"/>
    <property type="match status" value="2"/>
</dbReference>
<dbReference type="Gene3D" id="3.30.559.10">
    <property type="entry name" value="Chloramphenicol acetyltransferase-like domain"/>
    <property type="match status" value="1"/>
</dbReference>
<dbReference type="GO" id="GO:0008017">
    <property type="term" value="F:microtubule binding"/>
    <property type="evidence" value="ECO:0007669"/>
    <property type="project" value="TreeGrafter"/>
</dbReference>
<dbReference type="InterPro" id="IPR034085">
    <property type="entry name" value="TOG"/>
</dbReference>
<dbReference type="HOGENOM" id="CLU_002943_0_0_1"/>
<organism evidence="8 9">
    <name type="scientific">Oryza rufipogon</name>
    <name type="common">Brownbeard rice</name>
    <name type="synonym">Asian wild rice</name>
    <dbReference type="NCBI Taxonomy" id="4529"/>
    <lineage>
        <taxon>Eukaryota</taxon>
        <taxon>Viridiplantae</taxon>
        <taxon>Streptophyta</taxon>
        <taxon>Embryophyta</taxon>
        <taxon>Tracheophyta</taxon>
        <taxon>Spermatophyta</taxon>
        <taxon>Magnoliopsida</taxon>
        <taxon>Liliopsida</taxon>
        <taxon>Poales</taxon>
        <taxon>Poaceae</taxon>
        <taxon>BOP clade</taxon>
        <taxon>Oryzoideae</taxon>
        <taxon>Oryzeae</taxon>
        <taxon>Oryzinae</taxon>
        <taxon>Oryza</taxon>
    </lineage>
</organism>
<name>A0A0E0PBC4_ORYRU</name>
<dbReference type="InterPro" id="IPR021133">
    <property type="entry name" value="HEAT_type_2"/>
</dbReference>
<reference evidence="8" key="2">
    <citation type="submission" date="2015-06" db="UniProtKB">
        <authorList>
            <consortium name="EnsemblPlants"/>
        </authorList>
    </citation>
    <scope>IDENTIFICATION</scope>
</reference>
<dbReference type="PANTHER" id="PTHR21567">
    <property type="entry name" value="CLASP"/>
    <property type="match status" value="1"/>
</dbReference>
<dbReference type="GO" id="GO:0050734">
    <property type="term" value="F:hydroxycinnamoyltransferase activity"/>
    <property type="evidence" value="ECO:0007669"/>
    <property type="project" value="UniProtKB-ARBA"/>
</dbReference>
<keyword evidence="9" id="KW-1185">Reference proteome</keyword>
<feature type="region of interest" description="Disordered" evidence="6">
    <location>
        <begin position="675"/>
        <end position="695"/>
    </location>
</feature>
<dbReference type="GO" id="GO:1902903">
    <property type="term" value="P:regulation of supramolecular fiber organization"/>
    <property type="evidence" value="ECO:0007669"/>
    <property type="project" value="UniProtKB-ARBA"/>
</dbReference>
<dbReference type="GO" id="GO:0000226">
    <property type="term" value="P:microtubule cytoskeleton organization"/>
    <property type="evidence" value="ECO:0007669"/>
    <property type="project" value="TreeGrafter"/>
</dbReference>
<dbReference type="InterPro" id="IPR011989">
    <property type="entry name" value="ARM-like"/>
</dbReference>
<dbReference type="Pfam" id="PF21040">
    <property type="entry name" value="CEP104-like_TOG"/>
    <property type="match status" value="1"/>
</dbReference>
<feature type="compositionally biased region" description="Polar residues" evidence="6">
    <location>
        <begin position="1086"/>
        <end position="1111"/>
    </location>
</feature>
<dbReference type="InterPro" id="IPR048491">
    <property type="entry name" value="XMAP215_CLASP_TOG"/>
</dbReference>
<feature type="domain" description="TOG" evidence="7">
    <location>
        <begin position="1209"/>
        <end position="1436"/>
    </location>
</feature>
<dbReference type="EnsemblPlants" id="ORUFI04G19580.1">
    <property type="protein sequence ID" value="ORUFI04G19580.1"/>
    <property type="gene ID" value="ORUFI04G19580"/>
</dbReference>